<comment type="caution">
    <text evidence="2">The sequence shown here is derived from an EMBL/GenBank/DDBJ whole genome shotgun (WGS) entry which is preliminary data.</text>
</comment>
<sequence length="102" mass="11093">MRARRPSAAAREGGLFRTGSRPDRSSALPGAVPVGRCRPCRAVPSAGPLVPVRRGRPGGPEAGRNRRRREDPDRCRSRFYSGTYTTFGLPVTGCGVMRVWTP</sequence>
<gene>
    <name evidence="2" type="ORF">Sdia_13500</name>
</gene>
<dbReference type="EMBL" id="BLLN01000002">
    <property type="protein sequence ID" value="GFH70582.1"/>
    <property type="molecule type" value="Genomic_DNA"/>
</dbReference>
<evidence type="ECO:0000256" key="1">
    <source>
        <dbReference type="SAM" id="MobiDB-lite"/>
    </source>
</evidence>
<protein>
    <submittedName>
        <fullName evidence="2">Uncharacterized protein</fullName>
    </submittedName>
</protein>
<reference evidence="2 3" key="1">
    <citation type="submission" date="2020-02" db="EMBL/GenBank/DDBJ databases">
        <title>Whole genome shotgun sequence of Streptomyces diastaticus subsp. diastaticus NBRC 13412.</title>
        <authorList>
            <person name="Ichikawa N."/>
            <person name="Komaki H."/>
            <person name="Tamura T."/>
        </authorList>
    </citation>
    <scope>NUCLEOTIDE SEQUENCE [LARGE SCALE GENOMIC DNA]</scope>
    <source>
        <strain evidence="2 3">NBRC 13412</strain>
    </source>
</reference>
<evidence type="ECO:0000313" key="2">
    <source>
        <dbReference type="EMBL" id="GFH70582.1"/>
    </source>
</evidence>
<accession>A0ABQ1CJL1</accession>
<name>A0ABQ1CJL1_STRDI</name>
<proteinExistence type="predicted"/>
<keyword evidence="3" id="KW-1185">Reference proteome</keyword>
<dbReference type="Proteomes" id="UP000472710">
    <property type="component" value="Unassembled WGS sequence"/>
</dbReference>
<organism evidence="2 3">
    <name type="scientific">Streptomyces diastaticus subsp. diastaticus</name>
    <dbReference type="NCBI Taxonomy" id="68040"/>
    <lineage>
        <taxon>Bacteria</taxon>
        <taxon>Bacillati</taxon>
        <taxon>Actinomycetota</taxon>
        <taxon>Actinomycetes</taxon>
        <taxon>Kitasatosporales</taxon>
        <taxon>Streptomycetaceae</taxon>
        <taxon>Streptomyces</taxon>
        <taxon>Streptomyces diastaticus group</taxon>
    </lineage>
</organism>
<evidence type="ECO:0000313" key="3">
    <source>
        <dbReference type="Proteomes" id="UP000472710"/>
    </source>
</evidence>
<feature type="region of interest" description="Disordered" evidence="1">
    <location>
        <begin position="1"/>
        <end position="77"/>
    </location>
</feature>